<reference evidence="1 2" key="1">
    <citation type="journal article" date="2023" name="Microbiol. Resour. Announc.">
        <title>Complete Genome Sequence of Imperialibacter roseus strain P4T.</title>
        <authorList>
            <person name="Tizabi D.R."/>
            <person name="Bachvaroff T."/>
            <person name="Hill R.T."/>
        </authorList>
    </citation>
    <scope>NUCLEOTIDE SEQUENCE [LARGE SCALE GENOMIC DNA]</scope>
    <source>
        <strain evidence="1 2">P4T</strain>
    </source>
</reference>
<keyword evidence="2" id="KW-1185">Reference proteome</keyword>
<name>A0ABZ0IUF1_9BACT</name>
<dbReference type="Proteomes" id="UP001302349">
    <property type="component" value="Chromosome"/>
</dbReference>
<gene>
    <name evidence="1" type="ORF">RT717_01660</name>
</gene>
<sequence length="123" mass="13559">MKKSISTIVVMIMMVVISSCGAGRAIMRNQNQSSTQVHLKENNFKVIGSVSGSAEAKYWVLIGGRKRQQMYNEAYAEMVKSAGLMDGPRALVNLLTEEHVGGVPPFFLKRTITVSGHVVEFNR</sequence>
<organism evidence="1 2">
    <name type="scientific">Imperialibacter roseus</name>
    <dbReference type="NCBI Taxonomy" id="1324217"/>
    <lineage>
        <taxon>Bacteria</taxon>
        <taxon>Pseudomonadati</taxon>
        <taxon>Bacteroidota</taxon>
        <taxon>Cytophagia</taxon>
        <taxon>Cytophagales</taxon>
        <taxon>Flammeovirgaceae</taxon>
        <taxon>Imperialibacter</taxon>
    </lineage>
</organism>
<proteinExistence type="predicted"/>
<dbReference type="Pfam" id="PF20205">
    <property type="entry name" value="DUF6567"/>
    <property type="match status" value="1"/>
</dbReference>
<accession>A0ABZ0IUF1</accession>
<dbReference type="InterPro" id="IPR046697">
    <property type="entry name" value="DUF6567"/>
</dbReference>
<protein>
    <submittedName>
        <fullName evidence="1">DUF6567 family protein</fullName>
    </submittedName>
</protein>
<evidence type="ECO:0000313" key="2">
    <source>
        <dbReference type="Proteomes" id="UP001302349"/>
    </source>
</evidence>
<dbReference type="RefSeq" id="WP_317490008.1">
    <property type="nucleotide sequence ID" value="NZ_CP136051.1"/>
</dbReference>
<dbReference type="EMBL" id="CP136051">
    <property type="protein sequence ID" value="WOK07326.1"/>
    <property type="molecule type" value="Genomic_DNA"/>
</dbReference>
<evidence type="ECO:0000313" key="1">
    <source>
        <dbReference type="EMBL" id="WOK07326.1"/>
    </source>
</evidence>
<dbReference type="PROSITE" id="PS51257">
    <property type="entry name" value="PROKAR_LIPOPROTEIN"/>
    <property type="match status" value="1"/>
</dbReference>